<protein>
    <submittedName>
        <fullName evidence="1">Uncharacterized protein</fullName>
    </submittedName>
</protein>
<evidence type="ECO:0000313" key="1">
    <source>
        <dbReference type="EMBL" id="MBP1988436.1"/>
    </source>
</evidence>
<reference evidence="1 2" key="1">
    <citation type="submission" date="2021-03" db="EMBL/GenBank/DDBJ databases">
        <title>Genomic Encyclopedia of Type Strains, Phase IV (KMG-IV): sequencing the most valuable type-strain genomes for metagenomic binning, comparative biology and taxonomic classification.</title>
        <authorList>
            <person name="Goeker M."/>
        </authorList>
    </citation>
    <scope>NUCLEOTIDE SEQUENCE [LARGE SCALE GENOMIC DNA]</scope>
    <source>
        <strain evidence="1 2">DSM 26048</strain>
    </source>
</reference>
<organism evidence="1 2">
    <name type="scientific">Paenibacillus eucommiae</name>
    <dbReference type="NCBI Taxonomy" id="1355755"/>
    <lineage>
        <taxon>Bacteria</taxon>
        <taxon>Bacillati</taxon>
        <taxon>Bacillota</taxon>
        <taxon>Bacilli</taxon>
        <taxon>Bacillales</taxon>
        <taxon>Paenibacillaceae</taxon>
        <taxon>Paenibacillus</taxon>
    </lineage>
</organism>
<evidence type="ECO:0000313" key="2">
    <source>
        <dbReference type="Proteomes" id="UP001519287"/>
    </source>
</evidence>
<keyword evidence="2" id="KW-1185">Reference proteome</keyword>
<comment type="caution">
    <text evidence="1">The sequence shown here is derived from an EMBL/GenBank/DDBJ whole genome shotgun (WGS) entry which is preliminary data.</text>
</comment>
<sequence>MENDKANSQKSKKKLTRKDREQLKLDQILRVLFKLSKDITIQLINGLFDEKFVSSDVSIAYSNGEFVDDEYDRTIGDMFITVTSKQETITFHIEFQTLNDNMMVVRLFQYGFKKALEEAQASGAFTTGNPQEKILMKFPRQLVIYLEENEAIQESQSLALSLPDGREVEYTVPTMKYWTYTPEMLKRQKLYALLPLLAFSSRKRLKLIYESKKPEKEKSLLISEQFEQMKKTIEKTLEVLGELHDAKEIGTGDLERILRVLQNITTYLYVVTANSERLTRRCCRW</sequence>
<proteinExistence type="predicted"/>
<dbReference type="EMBL" id="JAGGLB010000001">
    <property type="protein sequence ID" value="MBP1988436.1"/>
    <property type="molecule type" value="Genomic_DNA"/>
</dbReference>
<name>A0ABS4INF0_9BACL</name>
<gene>
    <name evidence="1" type="ORF">J2Z66_000031</name>
</gene>
<dbReference type="Proteomes" id="UP001519287">
    <property type="component" value="Unassembled WGS sequence"/>
</dbReference>
<dbReference type="RefSeq" id="WP_209968318.1">
    <property type="nucleotide sequence ID" value="NZ_JAGGLB010000001.1"/>
</dbReference>
<accession>A0ABS4INF0</accession>